<keyword evidence="2" id="KW-0472">Membrane</keyword>
<gene>
    <name evidence="5" type="ORF">KIL84_020267</name>
</gene>
<evidence type="ECO:0000256" key="1">
    <source>
        <dbReference type="SAM" id="MobiDB-lite"/>
    </source>
</evidence>
<evidence type="ECO:0000313" key="5">
    <source>
        <dbReference type="EMBL" id="KAH1187518.1"/>
    </source>
</evidence>
<accession>A0A9D3XWH2</accession>
<dbReference type="InterPro" id="IPR050650">
    <property type="entry name" value="Type-II_Cytokine-TF_Rcpt"/>
</dbReference>
<feature type="region of interest" description="Disordered" evidence="1">
    <location>
        <begin position="595"/>
        <end position="630"/>
    </location>
</feature>
<keyword evidence="3" id="KW-0732">Signal</keyword>
<dbReference type="Pfam" id="PF09294">
    <property type="entry name" value="Interfer-bind"/>
    <property type="match status" value="2"/>
</dbReference>
<dbReference type="PANTHER" id="PTHR20859:SF54">
    <property type="entry name" value="INTERFERON ALPHA_BETA RECEPTOR 1"/>
    <property type="match status" value="1"/>
</dbReference>
<dbReference type="Proteomes" id="UP000827986">
    <property type="component" value="Unassembled WGS sequence"/>
</dbReference>
<dbReference type="GO" id="GO:0005886">
    <property type="term" value="C:plasma membrane"/>
    <property type="evidence" value="ECO:0007669"/>
    <property type="project" value="TreeGrafter"/>
</dbReference>
<dbReference type="Pfam" id="PF01108">
    <property type="entry name" value="Tissue_fac"/>
    <property type="match status" value="1"/>
</dbReference>
<dbReference type="PANTHER" id="PTHR20859">
    <property type="entry name" value="INTERFERON/INTERLEUKIN RECEPTOR"/>
    <property type="match status" value="1"/>
</dbReference>
<evidence type="ECO:0000259" key="4">
    <source>
        <dbReference type="PROSITE" id="PS50853"/>
    </source>
</evidence>
<evidence type="ECO:0000256" key="2">
    <source>
        <dbReference type="SAM" id="Phobius"/>
    </source>
</evidence>
<comment type="caution">
    <text evidence="5">The sequence shown here is derived from an EMBL/GenBank/DDBJ whole genome shotgun (WGS) entry which is preliminary data.</text>
</comment>
<evidence type="ECO:0000313" key="6">
    <source>
        <dbReference type="Proteomes" id="UP000827986"/>
    </source>
</evidence>
<name>A0A9D3XWH2_9SAUR</name>
<reference evidence="5" key="1">
    <citation type="submission" date="2021-09" db="EMBL/GenBank/DDBJ databases">
        <title>The genome of Mauremys mutica provides insights into the evolution of semi-aquatic lifestyle.</title>
        <authorList>
            <person name="Gong S."/>
            <person name="Gao Y."/>
        </authorList>
    </citation>
    <scope>NUCLEOTIDE SEQUENCE</scope>
    <source>
        <strain evidence="5">MM-2020</strain>
        <tissue evidence="5">Muscle</tissue>
    </source>
</reference>
<feature type="signal peptide" evidence="3">
    <location>
        <begin position="1"/>
        <end position="25"/>
    </location>
</feature>
<keyword evidence="2" id="KW-0812">Transmembrane</keyword>
<feature type="domain" description="Fibronectin type-III" evidence="4">
    <location>
        <begin position="404"/>
        <end position="504"/>
    </location>
</feature>
<keyword evidence="6" id="KW-1185">Reference proteome</keyword>
<dbReference type="Gene3D" id="2.60.40.10">
    <property type="entry name" value="Immunoglobulins"/>
    <property type="match status" value="4"/>
</dbReference>
<keyword evidence="2" id="KW-1133">Transmembrane helix</keyword>
<dbReference type="CDD" id="cd00063">
    <property type="entry name" value="FN3"/>
    <property type="match status" value="1"/>
</dbReference>
<dbReference type="AlphaFoldDB" id="A0A9D3XWH2"/>
<dbReference type="SMART" id="SM00060">
    <property type="entry name" value="FN3"/>
    <property type="match status" value="3"/>
</dbReference>
<dbReference type="InterPro" id="IPR003961">
    <property type="entry name" value="FN3_dom"/>
</dbReference>
<feature type="transmembrane region" description="Helical" evidence="2">
    <location>
        <begin position="515"/>
        <end position="536"/>
    </location>
</feature>
<dbReference type="EMBL" id="JAHDVG010000463">
    <property type="protein sequence ID" value="KAH1187518.1"/>
    <property type="molecule type" value="Genomic_DNA"/>
</dbReference>
<dbReference type="PROSITE" id="PS50853">
    <property type="entry name" value="FN3"/>
    <property type="match status" value="1"/>
</dbReference>
<proteinExistence type="predicted"/>
<sequence>MTSLPTPPPPALALALPGFLGSVAASLKPGGVCAALRETGAFGRWREARGRRQHEPARWSPRGRMAPPELLLLPLLLLLGPAPLGAGQMNLTSPQNVQVDVVNTNFTLRWSWGSENDFSVTFSAQYQRFENYEEEEEETDWKEISGCQNVTVLECDFSSAMTAYLDSYNVRIRAEKGEEKSLWSTTLSFVPYSIAKIGPPGVQLESIDGVVKINISPPEENQNRKMWTNDISFTYNAVFWENSSNAEPKSKTINRRDTIYDLAPETTYCLKVQARITSERKVGSFSPVYCIKTTDKAWNVLPYPMNVEVHALNMKFLLSWDNQYDQNVSFTVQYLSGFLKSLPEDYSDKWITISGCENITTAQCDFSSDITISGIYFLRVQAMNGYNKSRWSNEIKVDPCVVNEIGPPSVTVSSNKDSLRIQLTPPGESENKSMSEFYDLSYRVLYWKNSSDTEEKIKEEEQLLFTISDLTPLVLYCLKVQAFSPAYKKDGHFSDVECIKTLNDKTSPLTILKTFVIAMIAFFFFASFLIFGIYYISRRIRYAFFPSCKPPSNIECLGGQPFNSPYLSTSEEPTENCCIIESIVIEETDQTDFKDYKHSKQSTRDSGNYSNDDDTSGTKVLEEMLEQETA</sequence>
<dbReference type="InterPro" id="IPR036116">
    <property type="entry name" value="FN3_sf"/>
</dbReference>
<dbReference type="GO" id="GO:0004905">
    <property type="term" value="F:type I interferon receptor activity"/>
    <property type="evidence" value="ECO:0007669"/>
    <property type="project" value="TreeGrafter"/>
</dbReference>
<evidence type="ECO:0000256" key="3">
    <source>
        <dbReference type="SAM" id="SignalP"/>
    </source>
</evidence>
<feature type="chain" id="PRO_5038615000" description="Fibronectin type-III domain-containing protein" evidence="3">
    <location>
        <begin position="26"/>
        <end position="630"/>
    </location>
</feature>
<dbReference type="FunFam" id="2.60.40.10:FF:000842">
    <property type="entry name" value="Interferon receptor 1 isoform 4"/>
    <property type="match status" value="2"/>
</dbReference>
<protein>
    <recommendedName>
        <fullName evidence="4">Fibronectin type-III domain-containing protein</fullName>
    </recommendedName>
</protein>
<dbReference type="InterPro" id="IPR013783">
    <property type="entry name" value="Ig-like_fold"/>
</dbReference>
<organism evidence="5 6">
    <name type="scientific">Mauremys mutica</name>
    <name type="common">yellowpond turtle</name>
    <dbReference type="NCBI Taxonomy" id="74926"/>
    <lineage>
        <taxon>Eukaryota</taxon>
        <taxon>Metazoa</taxon>
        <taxon>Chordata</taxon>
        <taxon>Craniata</taxon>
        <taxon>Vertebrata</taxon>
        <taxon>Euteleostomi</taxon>
        <taxon>Archelosauria</taxon>
        <taxon>Testudinata</taxon>
        <taxon>Testudines</taxon>
        <taxon>Cryptodira</taxon>
        <taxon>Durocryptodira</taxon>
        <taxon>Testudinoidea</taxon>
        <taxon>Geoemydidae</taxon>
        <taxon>Geoemydinae</taxon>
        <taxon>Mauremys</taxon>
    </lineage>
</organism>
<dbReference type="SUPFAM" id="SSF49265">
    <property type="entry name" value="Fibronectin type III"/>
    <property type="match status" value="4"/>
</dbReference>
<dbReference type="InterPro" id="IPR015373">
    <property type="entry name" value="Interferon/interleukin_rcp_dom"/>
</dbReference>